<dbReference type="PANTHER" id="PTHR11537:SF254">
    <property type="entry name" value="POTASSIUM VOLTAGE-GATED CHANNEL PROTEIN SHAB"/>
    <property type="match status" value="1"/>
</dbReference>
<keyword evidence="13 20" id="KW-0472">Membrane</keyword>
<comment type="subunit">
    <text evidence="2">Homotetramer.</text>
</comment>
<evidence type="ECO:0000256" key="3">
    <source>
        <dbReference type="ARBA" id="ARBA00022448"/>
    </source>
</evidence>
<keyword evidence="7 20" id="KW-0812">Transmembrane</keyword>
<reference evidence="22 23" key="1">
    <citation type="submission" date="2020-07" db="EMBL/GenBank/DDBJ databases">
        <authorList>
            <person name="Li M."/>
        </authorList>
    </citation>
    <scope>NUCLEOTIDE SEQUENCE [LARGE SCALE GENOMIC DNA]</scope>
    <source>
        <strain evidence="22 23">DSM 23284</strain>
    </source>
</reference>
<evidence type="ECO:0000256" key="6">
    <source>
        <dbReference type="ARBA" id="ARBA00022566"/>
    </source>
</evidence>
<evidence type="ECO:0000256" key="9">
    <source>
        <dbReference type="ARBA" id="ARBA00022826"/>
    </source>
</evidence>
<dbReference type="SUPFAM" id="SSF81324">
    <property type="entry name" value="Voltage-gated potassium channels"/>
    <property type="match status" value="1"/>
</dbReference>
<keyword evidence="16" id="KW-0407">Ion channel</keyword>
<evidence type="ECO:0000256" key="11">
    <source>
        <dbReference type="ARBA" id="ARBA00022989"/>
    </source>
</evidence>
<dbReference type="InterPro" id="IPR028325">
    <property type="entry name" value="VG_K_chnl"/>
</dbReference>
<evidence type="ECO:0000256" key="18">
    <source>
        <dbReference type="ARBA" id="ARBA00060926"/>
    </source>
</evidence>
<gene>
    <name evidence="22" type="ORF">H1W37_02365</name>
</gene>
<dbReference type="InterPro" id="IPR005821">
    <property type="entry name" value="Ion_trans_dom"/>
</dbReference>
<dbReference type="Proteomes" id="UP000559404">
    <property type="component" value="Unassembled WGS sequence"/>
</dbReference>
<keyword evidence="5" id="KW-0633">Potassium transport</keyword>
<keyword evidence="10" id="KW-0630">Potassium</keyword>
<evidence type="ECO:0000256" key="7">
    <source>
        <dbReference type="ARBA" id="ARBA00022692"/>
    </source>
</evidence>
<evidence type="ECO:0000256" key="8">
    <source>
        <dbReference type="ARBA" id="ARBA00022741"/>
    </source>
</evidence>
<proteinExistence type="inferred from homology"/>
<dbReference type="PRINTS" id="PR00169">
    <property type="entry name" value="KCHANNEL"/>
</dbReference>
<dbReference type="GO" id="GO:0005249">
    <property type="term" value="F:voltage-gated potassium channel activity"/>
    <property type="evidence" value="ECO:0007669"/>
    <property type="project" value="InterPro"/>
</dbReference>
<dbReference type="AlphaFoldDB" id="A0A838XTV5"/>
<keyword evidence="3" id="KW-0813">Transport</keyword>
<dbReference type="PANTHER" id="PTHR11537">
    <property type="entry name" value="VOLTAGE-GATED POTASSIUM CHANNEL"/>
    <property type="match status" value="1"/>
</dbReference>
<evidence type="ECO:0000256" key="5">
    <source>
        <dbReference type="ARBA" id="ARBA00022538"/>
    </source>
</evidence>
<evidence type="ECO:0000256" key="17">
    <source>
        <dbReference type="ARBA" id="ARBA00058429"/>
    </source>
</evidence>
<keyword evidence="6" id="KW-0116">cAMP-binding</keyword>
<feature type="transmembrane region" description="Helical" evidence="20">
    <location>
        <begin position="211"/>
        <end position="228"/>
    </location>
</feature>
<dbReference type="InterPro" id="IPR018490">
    <property type="entry name" value="cNMP-bd_dom_sf"/>
</dbReference>
<feature type="region of interest" description="Disordered" evidence="19">
    <location>
        <begin position="1"/>
        <end position="22"/>
    </location>
</feature>
<comment type="caution">
    <text evidence="22">The sequence shown here is derived from an EMBL/GenBank/DDBJ whole genome shotgun (WGS) entry which is preliminary data.</text>
</comment>
<keyword evidence="4" id="KW-1003">Cell membrane</keyword>
<name>A0A838XTV5_9HYPH</name>
<dbReference type="Gene3D" id="1.10.287.70">
    <property type="match status" value="1"/>
</dbReference>
<feature type="transmembrane region" description="Helical" evidence="20">
    <location>
        <begin position="44"/>
        <end position="62"/>
    </location>
</feature>
<comment type="subcellular location">
    <subcellularLocation>
        <location evidence="1">Cell membrane</location>
        <topology evidence="1">Multi-pass membrane protein</topology>
    </subcellularLocation>
</comment>
<evidence type="ECO:0000256" key="14">
    <source>
        <dbReference type="ARBA" id="ARBA00023149"/>
    </source>
</evidence>
<feature type="transmembrane region" description="Helical" evidence="20">
    <location>
        <begin position="114"/>
        <end position="138"/>
    </location>
</feature>
<evidence type="ECO:0000256" key="15">
    <source>
        <dbReference type="ARBA" id="ARBA00023286"/>
    </source>
</evidence>
<keyword evidence="14" id="KW-0114">cAMP</keyword>
<comment type="similarity">
    <text evidence="18">Belongs to the potassium channel family.</text>
</comment>
<feature type="domain" description="Cyclic nucleotide-binding" evidence="21">
    <location>
        <begin position="284"/>
        <end position="398"/>
    </location>
</feature>
<dbReference type="SUPFAM" id="SSF51206">
    <property type="entry name" value="cAMP-binding domain-like"/>
    <property type="match status" value="1"/>
</dbReference>
<comment type="function">
    <text evidence="17">Cyclic nucleotide-regulated potassium channel activated by cAMP.</text>
</comment>
<feature type="transmembrane region" description="Helical" evidence="20">
    <location>
        <begin position="74"/>
        <end position="93"/>
    </location>
</feature>
<evidence type="ECO:0000313" key="22">
    <source>
        <dbReference type="EMBL" id="MBA4610484.1"/>
    </source>
</evidence>
<accession>A0A838XTV5</accession>
<dbReference type="SMART" id="SM00100">
    <property type="entry name" value="cNMP"/>
    <property type="match status" value="1"/>
</dbReference>
<evidence type="ECO:0000256" key="16">
    <source>
        <dbReference type="ARBA" id="ARBA00023303"/>
    </source>
</evidence>
<dbReference type="InterPro" id="IPR014710">
    <property type="entry name" value="RmlC-like_jellyroll"/>
</dbReference>
<keyword evidence="11 20" id="KW-1133">Transmembrane helix</keyword>
<evidence type="ECO:0000259" key="21">
    <source>
        <dbReference type="PROSITE" id="PS50042"/>
    </source>
</evidence>
<keyword evidence="15" id="KW-1071">Ligand-gated ion channel</keyword>
<protein>
    <submittedName>
        <fullName evidence="22">Ion transporter</fullName>
    </submittedName>
</protein>
<dbReference type="Pfam" id="PF00520">
    <property type="entry name" value="Ion_trans"/>
    <property type="match status" value="1"/>
</dbReference>
<dbReference type="PROSITE" id="PS50042">
    <property type="entry name" value="CNMP_BINDING_3"/>
    <property type="match status" value="1"/>
</dbReference>
<dbReference type="FunFam" id="1.10.287.70:FF:000181">
    <property type="entry name" value="Cyclic nucleotide-gated potassium channel mll3241"/>
    <property type="match status" value="1"/>
</dbReference>
<evidence type="ECO:0000256" key="20">
    <source>
        <dbReference type="SAM" id="Phobius"/>
    </source>
</evidence>
<keyword evidence="8" id="KW-0547">Nucleotide-binding</keyword>
<organism evidence="22 23">
    <name type="scientific">Stappia taiwanensis</name>
    <dbReference type="NCBI Taxonomy" id="992267"/>
    <lineage>
        <taxon>Bacteria</taxon>
        <taxon>Pseudomonadati</taxon>
        <taxon>Pseudomonadota</taxon>
        <taxon>Alphaproteobacteria</taxon>
        <taxon>Hyphomicrobiales</taxon>
        <taxon>Stappiaceae</taxon>
        <taxon>Stappia</taxon>
    </lineage>
</organism>
<keyword evidence="12" id="KW-0406">Ion transport</keyword>
<evidence type="ECO:0000313" key="23">
    <source>
        <dbReference type="Proteomes" id="UP000559404"/>
    </source>
</evidence>
<evidence type="ECO:0000256" key="2">
    <source>
        <dbReference type="ARBA" id="ARBA00011881"/>
    </source>
</evidence>
<dbReference type="EMBL" id="JACEON010000002">
    <property type="protein sequence ID" value="MBA4610484.1"/>
    <property type="molecule type" value="Genomic_DNA"/>
</dbReference>
<dbReference type="Pfam" id="PF00027">
    <property type="entry name" value="cNMP_binding"/>
    <property type="match status" value="1"/>
</dbReference>
<evidence type="ECO:0000256" key="12">
    <source>
        <dbReference type="ARBA" id="ARBA00023065"/>
    </source>
</evidence>
<evidence type="ECO:0000256" key="13">
    <source>
        <dbReference type="ARBA" id="ARBA00023136"/>
    </source>
</evidence>
<dbReference type="Gene3D" id="2.60.120.10">
    <property type="entry name" value="Jelly Rolls"/>
    <property type="match status" value="1"/>
</dbReference>
<evidence type="ECO:0000256" key="10">
    <source>
        <dbReference type="ARBA" id="ARBA00022958"/>
    </source>
</evidence>
<dbReference type="CDD" id="cd00038">
    <property type="entry name" value="CAP_ED"/>
    <property type="match status" value="1"/>
</dbReference>
<dbReference type="InterPro" id="IPR000595">
    <property type="entry name" value="cNMP-bd_dom"/>
</dbReference>
<dbReference type="GO" id="GO:0008076">
    <property type="term" value="C:voltage-gated potassium channel complex"/>
    <property type="evidence" value="ECO:0007669"/>
    <property type="project" value="InterPro"/>
</dbReference>
<evidence type="ECO:0000256" key="19">
    <source>
        <dbReference type="SAM" id="MobiDB-lite"/>
    </source>
</evidence>
<dbReference type="GO" id="GO:0001508">
    <property type="term" value="P:action potential"/>
    <property type="evidence" value="ECO:0007669"/>
    <property type="project" value="TreeGrafter"/>
</dbReference>
<reference evidence="22 23" key="2">
    <citation type="submission" date="2020-08" db="EMBL/GenBank/DDBJ databases">
        <title>Stappia taiwanensis sp. nov., isolated from a coastal thermal spring.</title>
        <authorList>
            <person name="Kampfer P."/>
        </authorList>
    </citation>
    <scope>NUCLEOTIDE SEQUENCE [LARGE SCALE GENOMIC DNA]</scope>
    <source>
        <strain evidence="22 23">DSM 23284</strain>
    </source>
</reference>
<keyword evidence="23" id="KW-1185">Reference proteome</keyword>
<evidence type="ECO:0000256" key="1">
    <source>
        <dbReference type="ARBA" id="ARBA00004651"/>
    </source>
</evidence>
<sequence length="477" mass="51737">MDPANECAPKKRRRSFSPDGTPAIKRHTYRLLELGAAGDTQGRWVNRVLALFIIGTVVMAVLETVPEVDDEWGGVFDLLEIVAGVLFLAEYIARVWVADLHPPFRRFTPLGARLRYCGQISAIIDLMAILPFLLALFLPTIELKILIVLRLTRFFKLARYSPALRSLASAVASERHALIASLVIIFGVILVAATGLYLVERHVQPEKLGTIPGAMWWALATLTTVGYGDVVPVTPPGKVLGGLVMLMGYGLFALPIGIVATAFAREIHSRDFVVTWGMVAGVPLFEDLKAAEIAEIAKLLRALSVDTGQVITRKGAEADSMYFIARGAVEVALDQSRVRLEEGDFFGEMAILGGRRRVASVFALEATQLMVLEAHDLHRLMRNQPDVARKILDEVQERARMGSLPDDIIEEEVSRAAEVVETLKEEGAGAGVGLTEPELFDVEPGGGAEGDGETDAEVDDAPSGAQPQVPSDTPDKA</sequence>
<keyword evidence="9" id="KW-0631">Potassium channel</keyword>
<evidence type="ECO:0000256" key="4">
    <source>
        <dbReference type="ARBA" id="ARBA00022475"/>
    </source>
</evidence>
<feature type="transmembrane region" description="Helical" evidence="20">
    <location>
        <begin position="177"/>
        <end position="199"/>
    </location>
</feature>
<feature type="compositionally biased region" description="Acidic residues" evidence="19">
    <location>
        <begin position="450"/>
        <end position="460"/>
    </location>
</feature>
<feature type="region of interest" description="Disordered" evidence="19">
    <location>
        <begin position="427"/>
        <end position="477"/>
    </location>
</feature>
<dbReference type="GO" id="GO:0030552">
    <property type="term" value="F:cAMP binding"/>
    <property type="evidence" value="ECO:0007669"/>
    <property type="project" value="UniProtKB-KW"/>
</dbReference>
<feature type="transmembrane region" description="Helical" evidence="20">
    <location>
        <begin position="240"/>
        <end position="263"/>
    </location>
</feature>